<dbReference type="Proteomes" id="UP001500390">
    <property type="component" value="Unassembled WGS sequence"/>
</dbReference>
<feature type="domain" description="Nudix hydrolase" evidence="7">
    <location>
        <begin position="6"/>
        <end position="139"/>
    </location>
</feature>
<evidence type="ECO:0000259" key="6">
    <source>
        <dbReference type="PROSITE" id="PS51084"/>
    </source>
</evidence>
<organism evidence="8 9">
    <name type="scientific">Ornithinibacter aureus</name>
    <dbReference type="NCBI Taxonomy" id="622664"/>
    <lineage>
        <taxon>Bacteria</taxon>
        <taxon>Bacillati</taxon>
        <taxon>Actinomycetota</taxon>
        <taxon>Actinomycetes</taxon>
        <taxon>Micrococcales</taxon>
        <taxon>Intrasporangiaceae</taxon>
        <taxon>Ornithinibacter</taxon>
    </lineage>
</organism>
<reference evidence="9" key="1">
    <citation type="journal article" date="2019" name="Int. J. Syst. Evol. Microbiol.">
        <title>The Global Catalogue of Microorganisms (GCM) 10K type strain sequencing project: providing services to taxonomists for standard genome sequencing and annotation.</title>
        <authorList>
            <consortium name="The Broad Institute Genomics Platform"/>
            <consortium name="The Broad Institute Genome Sequencing Center for Infectious Disease"/>
            <person name="Wu L."/>
            <person name="Ma J."/>
        </authorList>
    </citation>
    <scope>NUCLEOTIDE SEQUENCE [LARGE SCALE GENOMIC DNA]</scope>
    <source>
        <strain evidence="9">JCM 17738</strain>
    </source>
</reference>
<feature type="short sequence motif" description="Histidine triad motif" evidence="4">
    <location>
        <begin position="259"/>
        <end position="263"/>
    </location>
</feature>
<dbReference type="InterPro" id="IPR000086">
    <property type="entry name" value="NUDIX_hydrolase_dom"/>
</dbReference>
<keyword evidence="9" id="KW-1185">Reference proteome</keyword>
<gene>
    <name evidence="8" type="ORF">GCM10023153_10320</name>
</gene>
<evidence type="ECO:0000256" key="2">
    <source>
        <dbReference type="ARBA" id="ARBA00005582"/>
    </source>
</evidence>
<dbReference type="InterPro" id="IPR036265">
    <property type="entry name" value="HIT-like_sf"/>
</dbReference>
<protein>
    <recommendedName>
        <fullName evidence="10">Nudix hydrolase domain-containing protein</fullName>
    </recommendedName>
</protein>
<keyword evidence="3 5" id="KW-0378">Hydrolase</keyword>
<evidence type="ECO:0000256" key="3">
    <source>
        <dbReference type="ARBA" id="ARBA00022801"/>
    </source>
</evidence>
<dbReference type="Gene3D" id="3.30.428.10">
    <property type="entry name" value="HIT-like"/>
    <property type="match status" value="1"/>
</dbReference>
<name>A0ABP8JJL9_9MICO</name>
<evidence type="ECO:0000259" key="7">
    <source>
        <dbReference type="PROSITE" id="PS51462"/>
    </source>
</evidence>
<dbReference type="PRINTS" id="PR00502">
    <property type="entry name" value="NUDIXFAMILY"/>
</dbReference>
<dbReference type="RefSeq" id="WP_159903039.1">
    <property type="nucleotide sequence ID" value="NZ_BAABFX010000020.1"/>
</dbReference>
<dbReference type="SUPFAM" id="SSF54197">
    <property type="entry name" value="HIT-like"/>
    <property type="match status" value="1"/>
</dbReference>
<dbReference type="PANTHER" id="PTHR43046:SF2">
    <property type="entry name" value="8-OXO-DGTP DIPHOSPHATASE-RELATED"/>
    <property type="match status" value="1"/>
</dbReference>
<evidence type="ECO:0000313" key="9">
    <source>
        <dbReference type="Proteomes" id="UP001500390"/>
    </source>
</evidence>
<evidence type="ECO:0000256" key="1">
    <source>
        <dbReference type="ARBA" id="ARBA00001946"/>
    </source>
</evidence>
<evidence type="ECO:0008006" key="10">
    <source>
        <dbReference type="Google" id="ProtNLM"/>
    </source>
</evidence>
<feature type="domain" description="HIT" evidence="6">
    <location>
        <begin position="166"/>
        <end position="274"/>
    </location>
</feature>
<dbReference type="InterPro" id="IPR020084">
    <property type="entry name" value="NUDIX_hydrolase_CS"/>
</dbReference>
<proteinExistence type="inferred from homology"/>
<dbReference type="InterPro" id="IPR011146">
    <property type="entry name" value="HIT-like"/>
</dbReference>
<comment type="caution">
    <text evidence="8">The sequence shown here is derived from an EMBL/GenBank/DDBJ whole genome shotgun (WGS) entry which is preliminary data.</text>
</comment>
<dbReference type="InterPro" id="IPR020476">
    <property type="entry name" value="Nudix_hydrolase"/>
</dbReference>
<dbReference type="PROSITE" id="PS51084">
    <property type="entry name" value="HIT_2"/>
    <property type="match status" value="1"/>
</dbReference>
<evidence type="ECO:0000313" key="8">
    <source>
        <dbReference type="EMBL" id="GAA4391886.1"/>
    </source>
</evidence>
<dbReference type="PROSITE" id="PS51462">
    <property type="entry name" value="NUDIX"/>
    <property type="match status" value="1"/>
</dbReference>
<dbReference type="InterPro" id="IPR015797">
    <property type="entry name" value="NUDIX_hydrolase-like_dom_sf"/>
</dbReference>
<dbReference type="Pfam" id="PF00293">
    <property type="entry name" value="NUDIX"/>
    <property type="match status" value="1"/>
</dbReference>
<dbReference type="Gene3D" id="3.90.79.10">
    <property type="entry name" value="Nucleoside Triphosphate Pyrophosphohydrolase"/>
    <property type="match status" value="1"/>
</dbReference>
<dbReference type="PANTHER" id="PTHR43046">
    <property type="entry name" value="GDP-MANNOSE MANNOSYL HYDROLASE"/>
    <property type="match status" value="1"/>
</dbReference>
<dbReference type="Pfam" id="PF01230">
    <property type="entry name" value="HIT"/>
    <property type="match status" value="1"/>
</dbReference>
<comment type="cofactor">
    <cofactor evidence="1">
        <name>Mg(2+)</name>
        <dbReference type="ChEBI" id="CHEBI:18420"/>
    </cofactor>
</comment>
<sequence>MSVNARVQFAQKAMIFRGRHEVLLVERLDDSGGTLRWELPGGRLQEGETLDEAFSREILEEVGINAISGKPVHVWAFSTDDGESVLALARDAIQWHGQLSLRYRDASERLGENRWFQISALPESIDENSRVAIARSMALIPRGEKEQKFSECVLCQVLDESPDAPIRTSMDQAQLPSEVLCESAFYVAVSDVAPLTPGHLLIVSREHTKGLFSGPRSHLVDLEGILEYCSARLQAIYGKRAIAFEHGACVSDQGCGISHAHLHVLPLEASLMGLAEDLSGWREYDSLESASDAVPPGTDYLLIVEGRVNVRLGSAPSQVLRRRISGFLGTEFWNWSDTVLLGRIPTDSITALHASWKLGHRHGGRE</sequence>
<comment type="similarity">
    <text evidence="2 5">Belongs to the Nudix hydrolase family.</text>
</comment>
<dbReference type="PROSITE" id="PS00893">
    <property type="entry name" value="NUDIX_BOX"/>
    <property type="match status" value="1"/>
</dbReference>
<dbReference type="EMBL" id="BAABFX010000020">
    <property type="protein sequence ID" value="GAA4391886.1"/>
    <property type="molecule type" value="Genomic_DNA"/>
</dbReference>
<evidence type="ECO:0000256" key="5">
    <source>
        <dbReference type="RuleBase" id="RU003476"/>
    </source>
</evidence>
<accession>A0ABP8JJL9</accession>
<dbReference type="SUPFAM" id="SSF55811">
    <property type="entry name" value="Nudix"/>
    <property type="match status" value="1"/>
</dbReference>
<evidence type="ECO:0000256" key="4">
    <source>
        <dbReference type="PROSITE-ProRule" id="PRU00464"/>
    </source>
</evidence>